<protein>
    <submittedName>
        <fullName evidence="2">Uncharacterized protein</fullName>
    </submittedName>
</protein>
<proteinExistence type="predicted"/>
<keyword evidence="3" id="KW-1185">Reference proteome</keyword>
<accession>A0A9N8PV08</accession>
<dbReference type="OrthoDB" id="3915165at2759"/>
<name>A0A9N8PV08_9PEZI</name>
<dbReference type="AlphaFoldDB" id="A0A9N8PV08"/>
<organism evidence="2 3">
    <name type="scientific">Aureobasidium uvarum</name>
    <dbReference type="NCBI Taxonomy" id="2773716"/>
    <lineage>
        <taxon>Eukaryota</taxon>
        <taxon>Fungi</taxon>
        <taxon>Dikarya</taxon>
        <taxon>Ascomycota</taxon>
        <taxon>Pezizomycotina</taxon>
        <taxon>Dothideomycetes</taxon>
        <taxon>Dothideomycetidae</taxon>
        <taxon>Dothideales</taxon>
        <taxon>Saccotheciaceae</taxon>
        <taxon>Aureobasidium</taxon>
    </lineage>
</organism>
<comment type="caution">
    <text evidence="2">The sequence shown here is derived from an EMBL/GenBank/DDBJ whole genome shotgun (WGS) entry which is preliminary data.</text>
</comment>
<reference evidence="2" key="1">
    <citation type="submission" date="2020-06" db="EMBL/GenBank/DDBJ databases">
        <authorList>
            <person name="Onetto C."/>
        </authorList>
    </citation>
    <scope>NUCLEOTIDE SEQUENCE</scope>
</reference>
<evidence type="ECO:0000256" key="1">
    <source>
        <dbReference type="SAM" id="MobiDB-lite"/>
    </source>
</evidence>
<evidence type="ECO:0000313" key="3">
    <source>
        <dbReference type="Proteomes" id="UP000745764"/>
    </source>
</evidence>
<feature type="compositionally biased region" description="Acidic residues" evidence="1">
    <location>
        <begin position="202"/>
        <end position="214"/>
    </location>
</feature>
<dbReference type="EMBL" id="CAINUL010000014">
    <property type="protein sequence ID" value="CAD0112067.1"/>
    <property type="molecule type" value="Genomic_DNA"/>
</dbReference>
<sequence>MGRGIAEIWQRWIGNALVAAPDLGPGVVAAKISDDTSLSKAIIIDDDDSDDEIRKPKTPTSTRPLPRMFRVPPGASLVTPLSDDKVLVTPTAACNDSKIIAELESDHEQSMTIINRTCPFPSPQSLEKRPTAIASMKPVKMANFVKANKVKSPRHHKCKKVVVDSSSESDKDMAMSPPTIGSTRKRRRGIDYTKVPNVQDFDNSDEDFRPEEDDGDRRIDEVFASKYPVLETPSKRQKKAKL</sequence>
<evidence type="ECO:0000313" key="2">
    <source>
        <dbReference type="EMBL" id="CAD0112067.1"/>
    </source>
</evidence>
<gene>
    <name evidence="2" type="ORF">AWRI4620_LOCUS6322</name>
</gene>
<feature type="region of interest" description="Disordered" evidence="1">
    <location>
        <begin position="162"/>
        <end position="242"/>
    </location>
</feature>
<dbReference type="Proteomes" id="UP000745764">
    <property type="component" value="Unassembled WGS sequence"/>
</dbReference>